<evidence type="ECO:0000313" key="1">
    <source>
        <dbReference type="EMBL" id="EYC37697.1"/>
    </source>
</evidence>
<evidence type="ECO:0000313" key="2">
    <source>
        <dbReference type="Proteomes" id="UP000024635"/>
    </source>
</evidence>
<dbReference type="AlphaFoldDB" id="A0A016WEI5"/>
<sequence length="138" mass="15400">MSTMEGLVKEIDEEHGRMVTDANAKVAITTDCWSSQNLSCSLLGITAHVLSPNFVDRENIRLYCIPLDGNSQRATCSMYIAVGQTLIKKTERNCASARREAKMFGEALLAKATSYFKPWSDDKRPLHVILDSLSLKLF</sequence>
<gene>
    <name evidence="1" type="primary">Acey_s0771.g2221</name>
    <name evidence="1" type="ORF">Y032_0771g2221</name>
</gene>
<proteinExistence type="predicted"/>
<keyword evidence="2" id="KW-1185">Reference proteome</keyword>
<dbReference type="Proteomes" id="UP000024635">
    <property type="component" value="Unassembled WGS sequence"/>
</dbReference>
<organism evidence="1 2">
    <name type="scientific">Ancylostoma ceylanicum</name>
    <dbReference type="NCBI Taxonomy" id="53326"/>
    <lineage>
        <taxon>Eukaryota</taxon>
        <taxon>Metazoa</taxon>
        <taxon>Ecdysozoa</taxon>
        <taxon>Nematoda</taxon>
        <taxon>Chromadorea</taxon>
        <taxon>Rhabditida</taxon>
        <taxon>Rhabditina</taxon>
        <taxon>Rhabditomorpha</taxon>
        <taxon>Strongyloidea</taxon>
        <taxon>Ancylostomatidae</taxon>
        <taxon>Ancylostomatinae</taxon>
        <taxon>Ancylostoma</taxon>
    </lineage>
</organism>
<reference evidence="2" key="1">
    <citation type="journal article" date="2015" name="Nat. Genet.">
        <title>The genome and transcriptome of the zoonotic hookworm Ancylostoma ceylanicum identify infection-specific gene families.</title>
        <authorList>
            <person name="Schwarz E.M."/>
            <person name="Hu Y."/>
            <person name="Antoshechkin I."/>
            <person name="Miller M.M."/>
            <person name="Sternberg P.W."/>
            <person name="Aroian R.V."/>
        </authorList>
    </citation>
    <scope>NUCLEOTIDE SEQUENCE</scope>
    <source>
        <strain evidence="2">HY135</strain>
    </source>
</reference>
<name>A0A016WEI5_9BILA</name>
<protein>
    <submittedName>
        <fullName evidence="1">Uncharacterized protein</fullName>
    </submittedName>
</protein>
<dbReference type="OrthoDB" id="8772022at2759"/>
<accession>A0A016WEI5</accession>
<comment type="caution">
    <text evidence="1">The sequence shown here is derived from an EMBL/GenBank/DDBJ whole genome shotgun (WGS) entry which is preliminary data.</text>
</comment>
<dbReference type="EMBL" id="JARK01000371">
    <property type="protein sequence ID" value="EYC37697.1"/>
    <property type="molecule type" value="Genomic_DNA"/>
</dbReference>